<feature type="region of interest" description="Disordered" evidence="7">
    <location>
        <begin position="145"/>
        <end position="169"/>
    </location>
</feature>
<dbReference type="Pfam" id="PF17681">
    <property type="entry name" value="GCP_N_terminal"/>
    <property type="match status" value="1"/>
</dbReference>
<dbReference type="GO" id="GO:0000930">
    <property type="term" value="C:gamma-tubulin complex"/>
    <property type="evidence" value="ECO:0007669"/>
    <property type="project" value="TreeGrafter"/>
</dbReference>
<evidence type="ECO:0000313" key="12">
    <source>
        <dbReference type="Proteomes" id="UP001140091"/>
    </source>
</evidence>
<feature type="region of interest" description="Disordered" evidence="7">
    <location>
        <begin position="288"/>
        <end position="307"/>
    </location>
</feature>
<dbReference type="InterPro" id="IPR027417">
    <property type="entry name" value="P-loop_NTPase"/>
</dbReference>
<dbReference type="FunFam" id="1.20.120.1900:FF:000011">
    <property type="entry name" value="Spindle pole body component"/>
    <property type="match status" value="1"/>
</dbReference>
<feature type="domain" description="Nephrocystin 3-like N-terminal" evidence="10">
    <location>
        <begin position="861"/>
        <end position="1023"/>
    </location>
</feature>
<keyword evidence="4" id="KW-0493">Microtubule</keyword>
<dbReference type="InterPro" id="IPR042241">
    <property type="entry name" value="GCP_C_sf"/>
</dbReference>
<dbReference type="InterPro" id="IPR040457">
    <property type="entry name" value="GCP_C"/>
</dbReference>
<dbReference type="InterPro" id="IPR056884">
    <property type="entry name" value="NPHP3-like_N"/>
</dbReference>
<feature type="compositionally biased region" description="Acidic residues" evidence="7">
    <location>
        <begin position="148"/>
        <end position="163"/>
    </location>
</feature>
<dbReference type="OrthoDB" id="2192946at2759"/>
<dbReference type="InterPro" id="IPR041470">
    <property type="entry name" value="GCP_N"/>
</dbReference>
<dbReference type="GO" id="GO:0043015">
    <property type="term" value="F:gamma-tubulin binding"/>
    <property type="evidence" value="ECO:0007669"/>
    <property type="project" value="InterPro"/>
</dbReference>
<evidence type="ECO:0000313" key="11">
    <source>
        <dbReference type="EMBL" id="KAJ2926171.1"/>
    </source>
</evidence>
<dbReference type="GO" id="GO:0000922">
    <property type="term" value="C:spindle pole"/>
    <property type="evidence" value="ECO:0007669"/>
    <property type="project" value="InterPro"/>
</dbReference>
<evidence type="ECO:0000256" key="3">
    <source>
        <dbReference type="ARBA" id="ARBA00022490"/>
    </source>
</evidence>
<evidence type="ECO:0000256" key="5">
    <source>
        <dbReference type="ARBA" id="ARBA00022737"/>
    </source>
</evidence>
<gene>
    <name evidence="11" type="ORF">H1R20_g10924</name>
</gene>
<sequence>MILEDLLFVLMGIEGEHITHHPDYSPEDDDPLRGIQFVVSPSLDSSLRDLVERILPLGTYYTAIYAFVEHRSHLDYGLVNHALCAAIRDMLKDYQTLLSQLEHAFTTQPAFSLQKLWFYVHPTIHTLSLIYHLILELDDTGSSNSLLSEDEGGDDDDDETDEEERARNEALGLGGARLKAVLSEFSSGAGAGDSSSSIYIKGGEVLTIIYDRMQNMAGDPTAHTIYKTLLRAAGKPYVEMLRRWVTTGKLVDPYEELLVKESKFINRGILEDDYTDDYWERRYTLRDGSTSSGSKRHLAGVPPPRSAGGRLPGGACIPPLLEGWKHKILLAGKYLNVIRECGIELEGEGKQKQDDDIFMDEENFYTFLEQAYSYANSTLLNLLLKDQQLIPRLRSLKRYFFLSQASFLTHLLDLSSTELRKAFRSASIVKLQSLLDLALSNDARGEDALFKEDVKVTMADTGLYDFLLKVVNVSGAIDGEDGKTGAGLDDHHHQQAGGKKEREKEDASKKAMLAIDALTLDYTVKFPLSLVISRKTILRYQLLFRFLLHLKHVEQSLSTMWIEQTTIPWRKRMSHHPDFEKWRLRVCLLRARMLAFCQQILAFATFEVLEPNWRSLEAKLEKVSTVDQLLRDHVDFLDTCLKECMLTSSKLLKAYSRLIVTCSTFALYTASFTKSANSAINAAEDSGGDTGMTKRWDILGKFETNFNHWFQPLVSPPLVVTPMQKDQTSSSSSKSSFPSPDPDPFGSFRMAHDGQITNQRAQGSTGPIEGDSIGQPSLINPDVARPSQSFFEGAQHFRMRDFQYFNANHVTVNPPPNLEPVDGWKLLVEAISPNALHNSYARYDAPKCDEDTRVEVTGELMDWIGDRKGPQRLLCMTGAAGSGKSALQQTIAERCVNFGILGSAYFFSSADPTRNTTSAVVPTIAFQVGSHNPDLKQCISTVVTQDPVIFKRSLRTQMDSLLVRPMKDLRERARLDLATLPHTILIDGLDECEDEDRQAELLTAIRECLLTNDLPFRIFIASRPEWAIRTALEPGGHLHAIAYHIQLSDHFDASGDMRRYLRRRFQDLSSRTGNPHWFTESDIETLVRAASGQFIYVATMYRYISERRASPAERLKIVLTWTPREGQRARPFEELDRLYTNILLAAKNAYEAVDTHSGRDFLLLLKIHHANCFAPVDFLSDLHSLVTVQTPRRRYYYLRVFHKSFSDFLDAECRAKELFVPHSRVYAHLAKCCLLHIIQSPDSAIHIHEATRDLPIFWTRASAIDNEIVDFTQKGGWQKLDSVPARFKAHYSSLLENSGPLTEDLKVRVDDFFQVKADI</sequence>
<dbReference type="InterPro" id="IPR007259">
    <property type="entry name" value="GCP"/>
</dbReference>
<evidence type="ECO:0000256" key="1">
    <source>
        <dbReference type="ARBA" id="ARBA00004245"/>
    </source>
</evidence>
<dbReference type="GO" id="GO:0051321">
    <property type="term" value="P:meiotic cell cycle"/>
    <property type="evidence" value="ECO:0007669"/>
    <property type="project" value="TreeGrafter"/>
</dbReference>
<feature type="domain" description="Gamma tubulin complex component protein N-terminal" evidence="9">
    <location>
        <begin position="3"/>
        <end position="385"/>
    </location>
</feature>
<evidence type="ECO:0008006" key="13">
    <source>
        <dbReference type="Google" id="ProtNLM"/>
    </source>
</evidence>
<comment type="similarity">
    <text evidence="2">Belongs to the TUBGCP family.</text>
</comment>
<dbReference type="Proteomes" id="UP001140091">
    <property type="component" value="Unassembled WGS sequence"/>
</dbReference>
<feature type="region of interest" description="Disordered" evidence="7">
    <location>
        <begin position="723"/>
        <end position="785"/>
    </location>
</feature>
<dbReference type="PANTHER" id="PTHR19302:SF13">
    <property type="entry name" value="GAMMA-TUBULIN COMPLEX COMPONENT 2"/>
    <property type="match status" value="1"/>
</dbReference>
<evidence type="ECO:0000259" key="8">
    <source>
        <dbReference type="Pfam" id="PF04130"/>
    </source>
</evidence>
<dbReference type="PANTHER" id="PTHR19302">
    <property type="entry name" value="GAMMA TUBULIN COMPLEX PROTEIN"/>
    <property type="match status" value="1"/>
</dbReference>
<dbReference type="Pfam" id="PF04130">
    <property type="entry name" value="GCP_C_terminal"/>
    <property type="match status" value="1"/>
</dbReference>
<comment type="caution">
    <text evidence="11">The sequence shown here is derived from an EMBL/GenBank/DDBJ whole genome shotgun (WGS) entry which is preliminary data.</text>
</comment>
<dbReference type="GO" id="GO:0000278">
    <property type="term" value="P:mitotic cell cycle"/>
    <property type="evidence" value="ECO:0007669"/>
    <property type="project" value="TreeGrafter"/>
</dbReference>
<feature type="compositionally biased region" description="Polar residues" evidence="7">
    <location>
        <begin position="755"/>
        <end position="765"/>
    </location>
</feature>
<evidence type="ECO:0000256" key="2">
    <source>
        <dbReference type="ARBA" id="ARBA00010337"/>
    </source>
</evidence>
<dbReference type="Pfam" id="PF24883">
    <property type="entry name" value="NPHP3_N"/>
    <property type="match status" value="1"/>
</dbReference>
<dbReference type="GO" id="GO:0031122">
    <property type="term" value="P:cytoplasmic microtubule organization"/>
    <property type="evidence" value="ECO:0007669"/>
    <property type="project" value="TreeGrafter"/>
</dbReference>
<keyword evidence="6" id="KW-0206">Cytoskeleton</keyword>
<dbReference type="GO" id="GO:0007020">
    <property type="term" value="P:microtubule nucleation"/>
    <property type="evidence" value="ECO:0007669"/>
    <property type="project" value="InterPro"/>
</dbReference>
<dbReference type="GO" id="GO:0051225">
    <property type="term" value="P:spindle assembly"/>
    <property type="evidence" value="ECO:0007669"/>
    <property type="project" value="TreeGrafter"/>
</dbReference>
<evidence type="ECO:0000259" key="9">
    <source>
        <dbReference type="Pfam" id="PF17681"/>
    </source>
</evidence>
<feature type="compositionally biased region" description="Low complexity" evidence="7">
    <location>
        <begin position="729"/>
        <end position="748"/>
    </location>
</feature>
<feature type="domain" description="Gamma tubulin complex component C-terminal" evidence="8">
    <location>
        <begin position="389"/>
        <end position="712"/>
    </location>
</feature>
<feature type="non-terminal residue" evidence="11">
    <location>
        <position position="1319"/>
    </location>
</feature>
<dbReference type="GO" id="GO:0005874">
    <property type="term" value="C:microtubule"/>
    <property type="evidence" value="ECO:0007669"/>
    <property type="project" value="UniProtKB-KW"/>
</dbReference>
<accession>A0A9W8IZD6</accession>
<keyword evidence="3" id="KW-0963">Cytoplasm</keyword>
<reference evidence="11" key="1">
    <citation type="submission" date="2022-06" db="EMBL/GenBank/DDBJ databases">
        <title>Genome Sequence of Candolleomyces eurysporus.</title>
        <authorList>
            <person name="Buettner E."/>
        </authorList>
    </citation>
    <scope>NUCLEOTIDE SEQUENCE</scope>
    <source>
        <strain evidence="11">VTCC 930004</strain>
    </source>
</reference>
<dbReference type="GO" id="GO:0044732">
    <property type="term" value="C:mitotic spindle pole body"/>
    <property type="evidence" value="ECO:0007669"/>
    <property type="project" value="TreeGrafter"/>
</dbReference>
<keyword evidence="12" id="KW-1185">Reference proteome</keyword>
<keyword evidence="5" id="KW-0677">Repeat</keyword>
<evidence type="ECO:0000256" key="4">
    <source>
        <dbReference type="ARBA" id="ARBA00022701"/>
    </source>
</evidence>
<dbReference type="GO" id="GO:0051011">
    <property type="term" value="F:microtubule minus-end binding"/>
    <property type="evidence" value="ECO:0007669"/>
    <property type="project" value="TreeGrafter"/>
</dbReference>
<evidence type="ECO:0000256" key="7">
    <source>
        <dbReference type="SAM" id="MobiDB-lite"/>
    </source>
</evidence>
<comment type="subcellular location">
    <subcellularLocation>
        <location evidence="1">Cytoplasm</location>
        <location evidence="1">Cytoskeleton</location>
    </subcellularLocation>
</comment>
<evidence type="ECO:0000259" key="10">
    <source>
        <dbReference type="Pfam" id="PF24883"/>
    </source>
</evidence>
<dbReference type="EMBL" id="JANBPK010001078">
    <property type="protein sequence ID" value="KAJ2926171.1"/>
    <property type="molecule type" value="Genomic_DNA"/>
</dbReference>
<protein>
    <recommendedName>
        <fullName evidence="13">Spindle pole body component</fullName>
    </recommendedName>
</protein>
<dbReference type="SUPFAM" id="SSF52540">
    <property type="entry name" value="P-loop containing nucleoside triphosphate hydrolases"/>
    <property type="match status" value="1"/>
</dbReference>
<organism evidence="11 12">
    <name type="scientific">Candolleomyces eurysporus</name>
    <dbReference type="NCBI Taxonomy" id="2828524"/>
    <lineage>
        <taxon>Eukaryota</taxon>
        <taxon>Fungi</taxon>
        <taxon>Dikarya</taxon>
        <taxon>Basidiomycota</taxon>
        <taxon>Agaricomycotina</taxon>
        <taxon>Agaricomycetes</taxon>
        <taxon>Agaricomycetidae</taxon>
        <taxon>Agaricales</taxon>
        <taxon>Agaricineae</taxon>
        <taxon>Psathyrellaceae</taxon>
        <taxon>Candolleomyces</taxon>
    </lineage>
</organism>
<feature type="region of interest" description="Disordered" evidence="7">
    <location>
        <begin position="482"/>
        <end position="505"/>
    </location>
</feature>
<dbReference type="Gene3D" id="1.20.120.1900">
    <property type="entry name" value="Gamma-tubulin complex, C-terminal domain"/>
    <property type="match status" value="1"/>
</dbReference>
<evidence type="ECO:0000256" key="6">
    <source>
        <dbReference type="ARBA" id="ARBA00023212"/>
    </source>
</evidence>
<proteinExistence type="inferred from homology"/>
<name>A0A9W8IZD6_9AGAR</name>